<accession>A0A0C2JKI4</accession>
<evidence type="ECO:0000259" key="2">
    <source>
        <dbReference type="Pfam" id="PF12762"/>
    </source>
</evidence>
<dbReference type="AlphaFoldDB" id="A0A0C2JKI4"/>
<dbReference type="EMBL" id="JWZT01002253">
    <property type="protein sequence ID" value="KII69908.1"/>
    <property type="molecule type" value="Genomic_DNA"/>
</dbReference>
<feature type="signal peptide" evidence="1">
    <location>
        <begin position="1"/>
        <end position="19"/>
    </location>
</feature>
<evidence type="ECO:0000313" key="3">
    <source>
        <dbReference type="EMBL" id="KII69908.1"/>
    </source>
</evidence>
<dbReference type="PANTHER" id="PTHR47163:SF2">
    <property type="entry name" value="SI:DKEY-17M8.2"/>
    <property type="match status" value="1"/>
</dbReference>
<gene>
    <name evidence="3" type="ORF">RF11_15689</name>
</gene>
<dbReference type="PANTHER" id="PTHR47163">
    <property type="entry name" value="DDE_TNP_IS1595 DOMAIN-CONTAINING PROTEIN"/>
    <property type="match status" value="1"/>
</dbReference>
<sequence length="129" mass="14989">MAFSPSLLISCTLVPLILSPTIEIDESQFYWVKYNVGRLLSTDWFFEEIDRLDNRKYFLAHVSDRKAKTLLFIIQSKILPGTTIVSDSWRAYNTISTMSNDYDHLVVNHTLNFVNPRVQLGVQKILKTY</sequence>
<organism evidence="3 4">
    <name type="scientific">Thelohanellus kitauei</name>
    <name type="common">Myxosporean</name>
    <dbReference type="NCBI Taxonomy" id="669202"/>
    <lineage>
        <taxon>Eukaryota</taxon>
        <taxon>Metazoa</taxon>
        <taxon>Cnidaria</taxon>
        <taxon>Myxozoa</taxon>
        <taxon>Myxosporea</taxon>
        <taxon>Bivalvulida</taxon>
        <taxon>Platysporina</taxon>
        <taxon>Myxobolidae</taxon>
        <taxon>Thelohanellus</taxon>
    </lineage>
</organism>
<dbReference type="OrthoDB" id="5979044at2759"/>
<feature type="chain" id="PRO_5002167779" description="ISXO2-like transposase domain-containing protein" evidence="1">
    <location>
        <begin position="20"/>
        <end position="129"/>
    </location>
</feature>
<dbReference type="OMA" id="YNTISTM"/>
<dbReference type="Pfam" id="PF12762">
    <property type="entry name" value="DDE_Tnp_IS1595"/>
    <property type="match status" value="1"/>
</dbReference>
<dbReference type="Proteomes" id="UP000031668">
    <property type="component" value="Unassembled WGS sequence"/>
</dbReference>
<dbReference type="InterPro" id="IPR024445">
    <property type="entry name" value="Tnp_ISXO2-like"/>
</dbReference>
<name>A0A0C2JKI4_THEKT</name>
<evidence type="ECO:0000313" key="4">
    <source>
        <dbReference type="Proteomes" id="UP000031668"/>
    </source>
</evidence>
<keyword evidence="4" id="KW-1185">Reference proteome</keyword>
<comment type="caution">
    <text evidence="3">The sequence shown here is derived from an EMBL/GenBank/DDBJ whole genome shotgun (WGS) entry which is preliminary data.</text>
</comment>
<protein>
    <recommendedName>
        <fullName evidence="2">ISXO2-like transposase domain-containing protein</fullName>
    </recommendedName>
</protein>
<feature type="domain" description="ISXO2-like transposase" evidence="2">
    <location>
        <begin position="54"/>
        <end position="110"/>
    </location>
</feature>
<keyword evidence="1" id="KW-0732">Signal</keyword>
<reference evidence="3 4" key="1">
    <citation type="journal article" date="2014" name="Genome Biol. Evol.">
        <title>The genome of the myxosporean Thelohanellus kitauei shows adaptations to nutrient acquisition within its fish host.</title>
        <authorList>
            <person name="Yang Y."/>
            <person name="Xiong J."/>
            <person name="Zhou Z."/>
            <person name="Huo F."/>
            <person name="Miao W."/>
            <person name="Ran C."/>
            <person name="Liu Y."/>
            <person name="Zhang J."/>
            <person name="Feng J."/>
            <person name="Wang M."/>
            <person name="Wang M."/>
            <person name="Wang L."/>
            <person name="Yao B."/>
        </authorList>
    </citation>
    <scope>NUCLEOTIDE SEQUENCE [LARGE SCALE GENOMIC DNA]</scope>
    <source>
        <strain evidence="3">Wuqing</strain>
    </source>
</reference>
<evidence type="ECO:0000256" key="1">
    <source>
        <dbReference type="SAM" id="SignalP"/>
    </source>
</evidence>
<proteinExistence type="predicted"/>
<dbReference type="InterPro" id="IPR053164">
    <property type="entry name" value="IS1016-like_transposase"/>
</dbReference>